<feature type="domain" description="General stress protein 17M-like" evidence="2">
    <location>
        <begin position="7"/>
        <end position="108"/>
    </location>
</feature>
<evidence type="ECO:0000256" key="1">
    <source>
        <dbReference type="SAM" id="MobiDB-lite"/>
    </source>
</evidence>
<name>A0ABW5V880_9BACI</name>
<sequence length="140" mass="15790">MAEEIFGPFDSVEEAVKTVDILELEGYSNSNITIFADGTYAEKLHDKTDVRVVSLEHETNQDDPSIIDKIKKVIFTGINETADIYNQLLDRGFSEGQAKDYSERIKSGKIVLTAEPELKMGNDPTEDTTKMKENVDHIYQ</sequence>
<reference evidence="4" key="1">
    <citation type="journal article" date="2019" name="Int. J. Syst. Evol. Microbiol.">
        <title>The Global Catalogue of Microorganisms (GCM) 10K type strain sequencing project: providing services to taxonomists for standard genome sequencing and annotation.</title>
        <authorList>
            <consortium name="The Broad Institute Genomics Platform"/>
            <consortium name="The Broad Institute Genome Sequencing Center for Infectious Disease"/>
            <person name="Wu L."/>
            <person name="Ma J."/>
        </authorList>
    </citation>
    <scope>NUCLEOTIDE SEQUENCE [LARGE SCALE GENOMIC DNA]</scope>
    <source>
        <strain evidence="4">TISTR 1535</strain>
    </source>
</reference>
<dbReference type="InterPro" id="IPR025889">
    <property type="entry name" value="GSP17M-like_dom"/>
</dbReference>
<organism evidence="3 4">
    <name type="scientific">Lentibacillus juripiscarius</name>
    <dbReference type="NCBI Taxonomy" id="257446"/>
    <lineage>
        <taxon>Bacteria</taxon>
        <taxon>Bacillati</taxon>
        <taxon>Bacillota</taxon>
        <taxon>Bacilli</taxon>
        <taxon>Bacillales</taxon>
        <taxon>Bacillaceae</taxon>
        <taxon>Lentibacillus</taxon>
    </lineage>
</organism>
<accession>A0ABW5V880</accession>
<evidence type="ECO:0000259" key="2">
    <source>
        <dbReference type="Pfam" id="PF11181"/>
    </source>
</evidence>
<feature type="compositionally biased region" description="Basic and acidic residues" evidence="1">
    <location>
        <begin position="127"/>
        <end position="140"/>
    </location>
</feature>
<dbReference type="Proteomes" id="UP001597502">
    <property type="component" value="Unassembled WGS sequence"/>
</dbReference>
<comment type="caution">
    <text evidence="3">The sequence shown here is derived from an EMBL/GenBank/DDBJ whole genome shotgun (WGS) entry which is preliminary data.</text>
</comment>
<feature type="region of interest" description="Disordered" evidence="1">
    <location>
        <begin position="119"/>
        <end position="140"/>
    </location>
</feature>
<proteinExistence type="predicted"/>
<keyword evidence="4" id="KW-1185">Reference proteome</keyword>
<gene>
    <name evidence="3" type="ORF">ACFSUO_11850</name>
</gene>
<dbReference type="EMBL" id="JBHUNA010000024">
    <property type="protein sequence ID" value="MFD2761646.1"/>
    <property type="molecule type" value="Genomic_DNA"/>
</dbReference>
<evidence type="ECO:0000313" key="3">
    <source>
        <dbReference type="EMBL" id="MFD2761646.1"/>
    </source>
</evidence>
<protein>
    <submittedName>
        <fullName evidence="3">General stress protein</fullName>
    </submittedName>
</protein>
<evidence type="ECO:0000313" key="4">
    <source>
        <dbReference type="Proteomes" id="UP001597502"/>
    </source>
</evidence>
<dbReference type="Pfam" id="PF11181">
    <property type="entry name" value="YflT"/>
    <property type="match status" value="1"/>
</dbReference>
<dbReference type="RefSeq" id="WP_382394348.1">
    <property type="nucleotide sequence ID" value="NZ_JBHUNA010000024.1"/>
</dbReference>